<protein>
    <submittedName>
        <fullName evidence="1">Uncharacterized protein</fullName>
    </submittedName>
</protein>
<dbReference type="Proteomes" id="UP000689195">
    <property type="component" value="Unassembled WGS sequence"/>
</dbReference>
<organism evidence="1 2">
    <name type="scientific">Paramecium pentaurelia</name>
    <dbReference type="NCBI Taxonomy" id="43138"/>
    <lineage>
        <taxon>Eukaryota</taxon>
        <taxon>Sar</taxon>
        <taxon>Alveolata</taxon>
        <taxon>Ciliophora</taxon>
        <taxon>Intramacronucleata</taxon>
        <taxon>Oligohymenophorea</taxon>
        <taxon>Peniculida</taxon>
        <taxon>Parameciidae</taxon>
        <taxon>Paramecium</taxon>
    </lineage>
</organism>
<sequence>MNVGQEKEYLVQKILKILKALISKITCLLKQYNRIAFLITYDNKLIMHHHPNSNNELTFTKKIDAQDKN</sequence>
<reference evidence="1" key="1">
    <citation type="submission" date="2021-01" db="EMBL/GenBank/DDBJ databases">
        <authorList>
            <consortium name="Genoscope - CEA"/>
            <person name="William W."/>
        </authorList>
    </citation>
    <scope>NUCLEOTIDE SEQUENCE</scope>
</reference>
<proteinExistence type="predicted"/>
<dbReference type="AlphaFoldDB" id="A0A8S1XCV0"/>
<keyword evidence="2" id="KW-1185">Reference proteome</keyword>
<evidence type="ECO:0000313" key="1">
    <source>
        <dbReference type="EMBL" id="CAD8198788.1"/>
    </source>
</evidence>
<accession>A0A8S1XCV0</accession>
<name>A0A8S1XCV0_9CILI</name>
<comment type="caution">
    <text evidence="1">The sequence shown here is derived from an EMBL/GenBank/DDBJ whole genome shotgun (WGS) entry which is preliminary data.</text>
</comment>
<dbReference type="EMBL" id="CAJJDO010000119">
    <property type="protein sequence ID" value="CAD8198788.1"/>
    <property type="molecule type" value="Genomic_DNA"/>
</dbReference>
<gene>
    <name evidence="1" type="ORF">PPENT_87.1.T1190176</name>
</gene>
<evidence type="ECO:0000313" key="2">
    <source>
        <dbReference type="Proteomes" id="UP000689195"/>
    </source>
</evidence>